<dbReference type="SUPFAM" id="SSF160631">
    <property type="entry name" value="SMI1/KNR4-like"/>
    <property type="match status" value="1"/>
</dbReference>
<dbReference type="InterPro" id="IPR037883">
    <property type="entry name" value="Knr4/Smi1-like_sf"/>
</dbReference>
<sequence length="177" mass="19711">MNDIAKNFKDRFVASLPQLPADLDLHLDEFVLFDVESLPTRLAREDSSLLAAQGLPRDAAPFLSFYAYSQPEIESWVHIFGLSDSYFPIGHNGSGDVIAIDVDSRHVILFNHDSYNQSVFINSSLVQFAESLCIYQEHLNKEAMANCLDAIAIIDARAVDLGSMWQVEVSSELADES</sequence>
<dbReference type="Pfam" id="PF14435">
    <property type="entry name" value="SUKH-4"/>
    <property type="match status" value="1"/>
</dbReference>
<dbReference type="InterPro" id="IPR025851">
    <property type="entry name" value="SUKH-4"/>
</dbReference>
<name>A0ABW8R724_9PSED</name>
<organism evidence="1 2">
    <name type="scientific">Pseudomonas pergaminensis</name>
    <dbReference type="NCBI Taxonomy" id="2853159"/>
    <lineage>
        <taxon>Bacteria</taxon>
        <taxon>Pseudomonadati</taxon>
        <taxon>Pseudomonadota</taxon>
        <taxon>Gammaproteobacteria</taxon>
        <taxon>Pseudomonadales</taxon>
        <taxon>Pseudomonadaceae</taxon>
        <taxon>Pseudomonas</taxon>
    </lineage>
</organism>
<comment type="caution">
    <text evidence="1">The sequence shown here is derived from an EMBL/GenBank/DDBJ whole genome shotgun (WGS) entry which is preliminary data.</text>
</comment>
<evidence type="ECO:0000313" key="2">
    <source>
        <dbReference type="Proteomes" id="UP001623008"/>
    </source>
</evidence>
<keyword evidence="2" id="KW-1185">Reference proteome</keyword>
<accession>A0ABW8R724</accession>
<dbReference type="RefSeq" id="WP_406598810.1">
    <property type="nucleotide sequence ID" value="NZ_JBJHQF010000037.1"/>
</dbReference>
<protein>
    <submittedName>
        <fullName evidence="1">SUKH-4 family immunity protein</fullName>
    </submittedName>
</protein>
<dbReference type="EMBL" id="JBJHQF010000037">
    <property type="protein sequence ID" value="MFK9006564.1"/>
    <property type="molecule type" value="Genomic_DNA"/>
</dbReference>
<evidence type="ECO:0000313" key="1">
    <source>
        <dbReference type="EMBL" id="MFK9006564.1"/>
    </source>
</evidence>
<gene>
    <name evidence="1" type="ORF">ACJEBJ_20760</name>
</gene>
<proteinExistence type="predicted"/>
<dbReference type="Proteomes" id="UP001623008">
    <property type="component" value="Unassembled WGS sequence"/>
</dbReference>
<reference evidence="1 2" key="1">
    <citation type="submission" date="2024-11" db="EMBL/GenBank/DDBJ databases">
        <authorList>
            <person name="Lucas J.A."/>
        </authorList>
    </citation>
    <scope>NUCLEOTIDE SEQUENCE [LARGE SCALE GENOMIC DNA]</scope>
    <source>
        <strain evidence="1 2">Z 7.15</strain>
    </source>
</reference>